<organism evidence="10 11">
    <name type="scientific">Buddleja alternifolia</name>
    <dbReference type="NCBI Taxonomy" id="168488"/>
    <lineage>
        <taxon>Eukaryota</taxon>
        <taxon>Viridiplantae</taxon>
        <taxon>Streptophyta</taxon>
        <taxon>Embryophyta</taxon>
        <taxon>Tracheophyta</taxon>
        <taxon>Spermatophyta</taxon>
        <taxon>Magnoliopsida</taxon>
        <taxon>eudicotyledons</taxon>
        <taxon>Gunneridae</taxon>
        <taxon>Pentapetalae</taxon>
        <taxon>asterids</taxon>
        <taxon>lamiids</taxon>
        <taxon>Lamiales</taxon>
        <taxon>Scrophulariaceae</taxon>
        <taxon>Buddlejeae</taxon>
        <taxon>Buddleja</taxon>
    </lineage>
</organism>
<name>A0AAV6XHT6_9LAMI</name>
<dbReference type="NCBIfam" id="NF001377">
    <property type="entry name" value="PRK00278.2-4"/>
    <property type="match status" value="1"/>
</dbReference>
<dbReference type="Proteomes" id="UP000826271">
    <property type="component" value="Unassembled WGS sequence"/>
</dbReference>
<dbReference type="Pfam" id="PF00218">
    <property type="entry name" value="IGPS"/>
    <property type="match status" value="1"/>
</dbReference>
<evidence type="ECO:0000256" key="5">
    <source>
        <dbReference type="ARBA" id="ARBA00022793"/>
    </source>
</evidence>
<dbReference type="GO" id="GO:0000162">
    <property type="term" value="P:L-tryptophan biosynthetic process"/>
    <property type="evidence" value="ECO:0007669"/>
    <property type="project" value="UniProtKB-KW"/>
</dbReference>
<evidence type="ECO:0000256" key="7">
    <source>
        <dbReference type="ARBA" id="ARBA00023141"/>
    </source>
</evidence>
<comment type="caution">
    <text evidence="10">The sequence shown here is derived from an EMBL/GenBank/DDBJ whole genome shotgun (WGS) entry which is preliminary data.</text>
</comment>
<sequence>MEGINVMSLRASSSATAAATHRLSFQQSLNPIPQKSTFFMRNSKTHMPNHSLLKQLAVPSIKSQQFDVKDGSTTAPETKIPEEDVLKVKEWEVGMFQDEVAASQGIKIRRRPPTGPPQHYVGPFEFRLQNEGNTPRNILEEIIWNKDVEIFKMKEKKSLGMVRKMLDNAPPVRDFIGALKDANLRTGLPGLIAEVKKASPSRGVLREDFDPVQIAKAYEKGGAACLSVLTDEKYFQGSFENLEAIRSSGVQCPLLCKEFIIEAYQIYYARAKGADAILLIAAVLPDLDIKYMLKICKLLGLAALVEVHDEREMDRVLEIEGIQLVGINNRDLGTFKVDIANTKKLLEGERGERIRQKGITVVGESGLFTPADIAYVQEAGVKAVLVGESIVKQNDPSLGITQLFGKDISS</sequence>
<dbReference type="GO" id="GO:0004425">
    <property type="term" value="F:indole-3-glycerol-phosphate synthase activity"/>
    <property type="evidence" value="ECO:0007669"/>
    <property type="project" value="UniProtKB-EC"/>
</dbReference>
<dbReference type="InterPro" id="IPR013785">
    <property type="entry name" value="Aldolase_TIM"/>
</dbReference>
<keyword evidence="11" id="KW-1185">Reference proteome</keyword>
<feature type="domain" description="Indole-3-glycerol phosphate synthase" evidence="9">
    <location>
        <begin position="139"/>
        <end position="402"/>
    </location>
</feature>
<keyword evidence="8" id="KW-0456">Lyase</keyword>
<dbReference type="InterPro" id="IPR045186">
    <property type="entry name" value="Indole-3-glycerol_P_synth"/>
</dbReference>
<dbReference type="PROSITE" id="PS00614">
    <property type="entry name" value="IGPS"/>
    <property type="match status" value="1"/>
</dbReference>
<dbReference type="SUPFAM" id="SSF51366">
    <property type="entry name" value="Ribulose-phoshate binding barrel"/>
    <property type="match status" value="1"/>
</dbReference>
<evidence type="ECO:0000256" key="3">
    <source>
        <dbReference type="ARBA" id="ARBA00012362"/>
    </source>
</evidence>
<protein>
    <recommendedName>
        <fullName evidence="3">indole-3-glycerol-phosphate synthase</fullName>
        <ecNumber evidence="3">4.1.1.48</ecNumber>
    </recommendedName>
</protein>
<evidence type="ECO:0000256" key="8">
    <source>
        <dbReference type="ARBA" id="ARBA00023239"/>
    </source>
</evidence>
<evidence type="ECO:0000259" key="9">
    <source>
        <dbReference type="Pfam" id="PF00218"/>
    </source>
</evidence>
<keyword evidence="5" id="KW-0210">Decarboxylase</keyword>
<evidence type="ECO:0000313" key="11">
    <source>
        <dbReference type="Proteomes" id="UP000826271"/>
    </source>
</evidence>
<keyword evidence="7" id="KW-0057">Aromatic amino acid biosynthesis</keyword>
<evidence type="ECO:0000256" key="2">
    <source>
        <dbReference type="ARBA" id="ARBA00004696"/>
    </source>
</evidence>
<keyword evidence="4" id="KW-0028">Amino-acid biosynthesis</keyword>
<dbReference type="NCBIfam" id="NF001372">
    <property type="entry name" value="PRK00278.1-4"/>
    <property type="match status" value="1"/>
</dbReference>
<dbReference type="HAMAP" id="MF_00134_B">
    <property type="entry name" value="IGPS_B"/>
    <property type="match status" value="1"/>
</dbReference>
<dbReference type="InterPro" id="IPR001468">
    <property type="entry name" value="Indole-3-GlycerolPSynthase_CS"/>
</dbReference>
<evidence type="ECO:0000313" key="10">
    <source>
        <dbReference type="EMBL" id="KAG8378715.1"/>
    </source>
</evidence>
<dbReference type="EC" id="4.1.1.48" evidence="3"/>
<dbReference type="GO" id="GO:0004640">
    <property type="term" value="F:phosphoribosylanthranilate isomerase activity"/>
    <property type="evidence" value="ECO:0007669"/>
    <property type="project" value="TreeGrafter"/>
</dbReference>
<comment type="catalytic activity">
    <reaction evidence="1">
        <text>1-(2-carboxyphenylamino)-1-deoxy-D-ribulose 5-phosphate + H(+) = (1S,2R)-1-C-(indol-3-yl)glycerol 3-phosphate + CO2 + H2O</text>
        <dbReference type="Rhea" id="RHEA:23476"/>
        <dbReference type="ChEBI" id="CHEBI:15377"/>
        <dbReference type="ChEBI" id="CHEBI:15378"/>
        <dbReference type="ChEBI" id="CHEBI:16526"/>
        <dbReference type="ChEBI" id="CHEBI:58613"/>
        <dbReference type="ChEBI" id="CHEBI:58866"/>
        <dbReference type="EC" id="4.1.1.48"/>
    </reaction>
</comment>
<comment type="pathway">
    <text evidence="2">Amino-acid biosynthesis; L-tryptophan biosynthesis; L-tryptophan from chorismate: step 4/5.</text>
</comment>
<dbReference type="AlphaFoldDB" id="A0AAV6XHT6"/>
<evidence type="ECO:0000256" key="6">
    <source>
        <dbReference type="ARBA" id="ARBA00022822"/>
    </source>
</evidence>
<keyword evidence="6" id="KW-0822">Tryptophan biosynthesis</keyword>
<dbReference type="PANTHER" id="PTHR22854:SF19">
    <property type="entry name" value="INDOLE-3-GLYCEROL-PHOSPHATE SYNTHASE"/>
    <property type="match status" value="1"/>
</dbReference>
<accession>A0AAV6XHT6</accession>
<dbReference type="FunFam" id="3.20.20.70:FF:000146">
    <property type="entry name" value="Indole-3-glycerol phosphate synthase chloroplastic"/>
    <property type="match status" value="1"/>
</dbReference>
<gene>
    <name evidence="10" type="ORF">BUALT_Bualt07G0014100</name>
</gene>
<dbReference type="InterPro" id="IPR013798">
    <property type="entry name" value="Indole-3-glycerol_P_synth_dom"/>
</dbReference>
<dbReference type="InterPro" id="IPR011060">
    <property type="entry name" value="RibuloseP-bd_barrel"/>
</dbReference>
<evidence type="ECO:0000256" key="1">
    <source>
        <dbReference type="ARBA" id="ARBA00001633"/>
    </source>
</evidence>
<reference evidence="10" key="1">
    <citation type="submission" date="2019-10" db="EMBL/GenBank/DDBJ databases">
        <authorList>
            <person name="Zhang R."/>
            <person name="Pan Y."/>
            <person name="Wang J."/>
            <person name="Ma R."/>
            <person name="Yu S."/>
        </authorList>
    </citation>
    <scope>NUCLEOTIDE SEQUENCE</scope>
    <source>
        <strain evidence="10">LA-IB0</strain>
        <tissue evidence="10">Leaf</tissue>
    </source>
</reference>
<dbReference type="EMBL" id="WHWC01000007">
    <property type="protein sequence ID" value="KAG8378715.1"/>
    <property type="molecule type" value="Genomic_DNA"/>
</dbReference>
<dbReference type="CDD" id="cd00331">
    <property type="entry name" value="IGPS"/>
    <property type="match status" value="1"/>
</dbReference>
<dbReference type="Gene3D" id="3.20.20.70">
    <property type="entry name" value="Aldolase class I"/>
    <property type="match status" value="1"/>
</dbReference>
<evidence type="ECO:0000256" key="4">
    <source>
        <dbReference type="ARBA" id="ARBA00022605"/>
    </source>
</evidence>
<proteinExistence type="inferred from homology"/>
<dbReference type="PANTHER" id="PTHR22854">
    <property type="entry name" value="TRYPTOPHAN BIOSYNTHESIS PROTEIN"/>
    <property type="match status" value="1"/>
</dbReference>